<dbReference type="InterPro" id="IPR029479">
    <property type="entry name" value="Nitroreductase"/>
</dbReference>
<feature type="compositionally biased region" description="Basic and acidic residues" evidence="4">
    <location>
        <begin position="1136"/>
        <end position="1153"/>
    </location>
</feature>
<dbReference type="SUPFAM" id="SSF55469">
    <property type="entry name" value="FMN-dependent nitroreductase-like"/>
    <property type="match status" value="1"/>
</dbReference>
<dbReference type="InterPro" id="IPR010071">
    <property type="entry name" value="AA_adenyl_dom"/>
</dbReference>
<organism evidence="6 7">
    <name type="scientific">Sorangium cellulosum</name>
    <name type="common">Polyangium cellulosum</name>
    <dbReference type="NCBI Taxonomy" id="56"/>
    <lineage>
        <taxon>Bacteria</taxon>
        <taxon>Pseudomonadati</taxon>
        <taxon>Myxococcota</taxon>
        <taxon>Polyangia</taxon>
        <taxon>Polyangiales</taxon>
        <taxon>Polyangiaceae</taxon>
        <taxon>Sorangium</taxon>
    </lineage>
</organism>
<dbReference type="Gene3D" id="3.40.109.10">
    <property type="entry name" value="NADH Oxidase"/>
    <property type="match status" value="1"/>
</dbReference>
<keyword evidence="3" id="KW-0436">Ligase</keyword>
<dbReference type="Pfam" id="PF00668">
    <property type="entry name" value="Condensation"/>
    <property type="match status" value="1"/>
</dbReference>
<dbReference type="Gene3D" id="1.10.1200.10">
    <property type="entry name" value="ACP-like"/>
    <property type="match status" value="1"/>
</dbReference>
<dbReference type="FunFam" id="3.30.559.30:FF:000006">
    <property type="entry name" value="Yersiniabactin polyketide/non-ribosomal peptide synthetase"/>
    <property type="match status" value="1"/>
</dbReference>
<evidence type="ECO:0000256" key="2">
    <source>
        <dbReference type="ARBA" id="ARBA00022553"/>
    </source>
</evidence>
<dbReference type="InterPro" id="IPR009081">
    <property type="entry name" value="PP-bd_ACP"/>
</dbReference>
<dbReference type="PANTHER" id="PTHR45527">
    <property type="entry name" value="NONRIBOSOMAL PEPTIDE SYNTHETASE"/>
    <property type="match status" value="1"/>
</dbReference>
<dbReference type="Proteomes" id="UP000075502">
    <property type="component" value="Unassembled WGS sequence"/>
</dbReference>
<dbReference type="InterPro" id="IPR020845">
    <property type="entry name" value="AMP-binding_CS"/>
</dbReference>
<gene>
    <name evidence="6" type="ORF">BE21_56455</name>
</gene>
<feature type="compositionally biased region" description="Basic and acidic residues" evidence="4">
    <location>
        <begin position="1042"/>
        <end position="1052"/>
    </location>
</feature>
<evidence type="ECO:0000313" key="6">
    <source>
        <dbReference type="EMBL" id="KYG01554.1"/>
    </source>
</evidence>
<evidence type="ECO:0000259" key="5">
    <source>
        <dbReference type="PROSITE" id="PS50075"/>
    </source>
</evidence>
<dbReference type="SUPFAM" id="SSF56801">
    <property type="entry name" value="Acetyl-CoA synthetase-like"/>
    <property type="match status" value="1"/>
</dbReference>
<dbReference type="Pfam" id="PF00550">
    <property type="entry name" value="PP-binding"/>
    <property type="match status" value="1"/>
</dbReference>
<evidence type="ECO:0000256" key="1">
    <source>
        <dbReference type="ARBA" id="ARBA00022450"/>
    </source>
</evidence>
<dbReference type="Gene3D" id="3.40.50.980">
    <property type="match status" value="2"/>
</dbReference>
<dbReference type="Pfam" id="PF00881">
    <property type="entry name" value="Nitroreductase"/>
    <property type="match status" value="1"/>
</dbReference>
<dbReference type="PANTHER" id="PTHR45527:SF10">
    <property type="entry name" value="PYOCHELIN SYNTHASE PCHF"/>
    <property type="match status" value="1"/>
</dbReference>
<dbReference type="EMBL" id="JEME01003266">
    <property type="protein sequence ID" value="KYG01554.1"/>
    <property type="molecule type" value="Genomic_DNA"/>
</dbReference>
<dbReference type="SUPFAM" id="SSF52777">
    <property type="entry name" value="CoA-dependent acyltransferases"/>
    <property type="match status" value="1"/>
</dbReference>
<dbReference type="Gene3D" id="2.30.38.10">
    <property type="entry name" value="Luciferase, Domain 3"/>
    <property type="match status" value="1"/>
</dbReference>
<protein>
    <recommendedName>
        <fullName evidence="5">Carrier domain-containing protein</fullName>
    </recommendedName>
</protein>
<reference evidence="6 7" key="1">
    <citation type="submission" date="2014-02" db="EMBL/GenBank/DDBJ databases">
        <title>The small core and large imbalanced accessory genome model reveals a collaborative survival strategy of Sorangium cellulosum strains in nature.</title>
        <authorList>
            <person name="Han K."/>
            <person name="Peng R."/>
            <person name="Blom J."/>
            <person name="Li Y.-Z."/>
        </authorList>
    </citation>
    <scope>NUCLEOTIDE SEQUENCE [LARGE SCALE GENOMIC DNA]</scope>
    <source>
        <strain evidence="6 7">So0007-03</strain>
    </source>
</reference>
<evidence type="ECO:0000256" key="4">
    <source>
        <dbReference type="SAM" id="MobiDB-lite"/>
    </source>
</evidence>
<proteinExistence type="predicted"/>
<dbReference type="AlphaFoldDB" id="A0A150TA25"/>
<feature type="region of interest" description="Disordered" evidence="4">
    <location>
        <begin position="1134"/>
        <end position="1160"/>
    </location>
</feature>
<dbReference type="Gene3D" id="3.30.300.30">
    <property type="match status" value="2"/>
</dbReference>
<dbReference type="GO" id="GO:0005737">
    <property type="term" value="C:cytoplasm"/>
    <property type="evidence" value="ECO:0007669"/>
    <property type="project" value="TreeGrafter"/>
</dbReference>
<dbReference type="InterPro" id="IPR045851">
    <property type="entry name" value="AMP-bd_C_sf"/>
</dbReference>
<dbReference type="PROSITE" id="PS50075">
    <property type="entry name" value="CARRIER"/>
    <property type="match status" value="1"/>
</dbReference>
<dbReference type="Pfam" id="PF00501">
    <property type="entry name" value="AMP-binding"/>
    <property type="match status" value="1"/>
</dbReference>
<dbReference type="GO" id="GO:0031177">
    <property type="term" value="F:phosphopantetheine binding"/>
    <property type="evidence" value="ECO:0007669"/>
    <property type="project" value="InterPro"/>
</dbReference>
<dbReference type="SUPFAM" id="SSF47336">
    <property type="entry name" value="ACP-like"/>
    <property type="match status" value="1"/>
</dbReference>
<dbReference type="FunFam" id="3.40.50.980:FF:000001">
    <property type="entry name" value="Non-ribosomal peptide synthetase"/>
    <property type="match status" value="1"/>
</dbReference>
<dbReference type="NCBIfam" id="TIGR01733">
    <property type="entry name" value="AA-adenyl-dom"/>
    <property type="match status" value="1"/>
</dbReference>
<dbReference type="GO" id="GO:0016491">
    <property type="term" value="F:oxidoreductase activity"/>
    <property type="evidence" value="ECO:0007669"/>
    <property type="project" value="InterPro"/>
</dbReference>
<dbReference type="PROSITE" id="PS00455">
    <property type="entry name" value="AMP_BINDING"/>
    <property type="match status" value="1"/>
</dbReference>
<dbReference type="GO" id="GO:0043041">
    <property type="term" value="P:amino acid activation for nonribosomal peptide biosynthetic process"/>
    <property type="evidence" value="ECO:0007669"/>
    <property type="project" value="TreeGrafter"/>
</dbReference>
<dbReference type="GO" id="GO:0016874">
    <property type="term" value="F:ligase activity"/>
    <property type="evidence" value="ECO:0007669"/>
    <property type="project" value="UniProtKB-KW"/>
</dbReference>
<evidence type="ECO:0000256" key="3">
    <source>
        <dbReference type="ARBA" id="ARBA00022598"/>
    </source>
</evidence>
<feature type="region of interest" description="Disordered" evidence="4">
    <location>
        <begin position="1042"/>
        <end position="1063"/>
    </location>
</feature>
<feature type="domain" description="Carrier" evidence="5">
    <location>
        <begin position="1062"/>
        <end position="1137"/>
    </location>
</feature>
<keyword evidence="1" id="KW-0596">Phosphopantetheine</keyword>
<dbReference type="InterPro" id="IPR000415">
    <property type="entry name" value="Nitroreductase-like"/>
</dbReference>
<dbReference type="InterPro" id="IPR036736">
    <property type="entry name" value="ACP-like_sf"/>
</dbReference>
<accession>A0A150TA25</accession>
<sequence length="1160" mass="129256">MDYWKRRIAELPPPPTLPMKSDPSTLKEIRFRHAEQRLTSDSWRRLKQRAGERGLTPTGVILAAFSEVIGRWSASARFTLNITLFNRLPVHPRVNEIIGDFTSMVLLDIDTARDESFDQRAKRIQQQLWEAMDHRDVSGIEVQREAARVLGMRRGALFPVVLTSALNQQVDGISSLRRLGTPVYAVTQTPQLLLDHQLYEQDGALVLMWDIVQDVYPDELLSDMFHAYEQLLRNLADGDGAWTEAPPVLLLPPAQRSKRESANATEGPIPEELIHEMFMRKAAAHPNSPAVITSSRVLTYKDVDRLSNRLSRRLRAAGVRPDHLVPIVMEKGWEQVVAVYGVLKAGGAYVPVDASSPEHRLRFLIQNSEASVVLTQSKYVHGLSWLDGPALISVDESEAGGDDDLPLESVQGPHDLAYVLYTSGSTGQPKGAMIEHRSVMNRMSEVAERFGLRAEDRALALSALHHDLSVFDLFCVLSLVGGAIVLPDADRVRDPAHWAELMREHRVTLWNSVPAFMQMLVEHLEDATSRGEPVPASLRWVILSGDFIPVALPDRLRSLISGVAVIGAGGPTETTVWDICYPIEEVDAAWNSIPYGRPMRNATYRVLNESLEECPEWVPGELFIGGVGLARGYFRDDERTRASFILHPRTGERLYRSGDLGRWLPDGNIEILGRRDLQVKIRGHRIEPGEIEEVLKQHAGVRDAVVLATGDSAVNKHLLAFVVRRGEREPARSASPDAGAVAPGALVARAGGLSDSEKVEFKLARHGLRSDRNRAPVIGLPRPDPREAALESYARRRSVRTFLEETISSSDFGRFLSCLSSVEPDGAALPKFRYPSAGSTYPVQTYVYVKADRIEGVDEGFYYYHPREHHLLKLSSHELERGAHVPQNVGVFDEAAFGLLFVGKLDAIEPLYGSSARDFCVLEAGYMGQLLMEHAPSCNIGVCPVGQFDFEQVRPALDLGRSDVYVHGMLGGRVDPRQYQVCTLGQESSPRRVSTRGAPPGHEERFADLLRDFLRTKLPEYMVPSAFVELDALPLTSNGKVDRKALRERRDTSSQQPSEHMAPRDALEEILVAVVREALGLEVVGLQQSFSELGATSIHIVRMRSLLQKRLDREIAITELFQYPSIGALASGLRRGSRDSIQRPSMQDRLDARRRGRRRG</sequence>
<dbReference type="Gene3D" id="3.30.559.30">
    <property type="entry name" value="Nonribosomal peptide synthetase, condensation domain"/>
    <property type="match status" value="1"/>
</dbReference>
<dbReference type="InterPro" id="IPR001242">
    <property type="entry name" value="Condensation_dom"/>
</dbReference>
<name>A0A150TA25_SORCE</name>
<dbReference type="InterPro" id="IPR020806">
    <property type="entry name" value="PKS_PP-bd"/>
</dbReference>
<dbReference type="SMART" id="SM00823">
    <property type="entry name" value="PKS_PP"/>
    <property type="match status" value="1"/>
</dbReference>
<comment type="caution">
    <text evidence="6">The sequence shown here is derived from an EMBL/GenBank/DDBJ whole genome shotgun (WGS) entry which is preliminary data.</text>
</comment>
<dbReference type="FunFam" id="3.40.50.12780:FF:000012">
    <property type="entry name" value="Non-ribosomal peptide synthetase"/>
    <property type="match status" value="1"/>
</dbReference>
<dbReference type="CDD" id="cd02142">
    <property type="entry name" value="McbC_SagB-like_oxidoreductase"/>
    <property type="match status" value="1"/>
</dbReference>
<dbReference type="GO" id="GO:0044550">
    <property type="term" value="P:secondary metabolite biosynthetic process"/>
    <property type="evidence" value="ECO:0007669"/>
    <property type="project" value="TreeGrafter"/>
</dbReference>
<evidence type="ECO:0000313" key="7">
    <source>
        <dbReference type="Proteomes" id="UP000075502"/>
    </source>
</evidence>
<keyword evidence="2" id="KW-0597">Phosphoprotein</keyword>
<dbReference type="InterPro" id="IPR000873">
    <property type="entry name" value="AMP-dep_synth/lig_dom"/>
</dbReference>